<evidence type="ECO:0000313" key="5">
    <source>
        <dbReference type="EMBL" id="MCI2282265.1"/>
    </source>
</evidence>
<keyword evidence="6" id="KW-1185">Reference proteome</keyword>
<evidence type="ECO:0000256" key="1">
    <source>
        <dbReference type="ARBA" id="ARBA00007177"/>
    </source>
</evidence>
<organism evidence="5 6">
    <name type="scientific">Colwellia maritima</name>
    <dbReference type="NCBI Taxonomy" id="2912588"/>
    <lineage>
        <taxon>Bacteria</taxon>
        <taxon>Pseudomonadati</taxon>
        <taxon>Pseudomonadota</taxon>
        <taxon>Gammaproteobacteria</taxon>
        <taxon>Alteromonadales</taxon>
        <taxon>Colwelliaceae</taxon>
        <taxon>Colwellia</taxon>
    </lineage>
</organism>
<comment type="caution">
    <text evidence="5">The sequence shown here is derived from an EMBL/GenBank/DDBJ whole genome shotgun (WGS) entry which is preliminary data.</text>
</comment>
<comment type="function">
    <text evidence="4">Required for maturation of urease via the functional incorporation of the urease nickel metallocenter.</text>
</comment>
<dbReference type="EMBL" id="JAKKSL010000001">
    <property type="protein sequence ID" value="MCI2282265.1"/>
    <property type="molecule type" value="Genomic_DNA"/>
</dbReference>
<dbReference type="PANTHER" id="PTHR33643">
    <property type="entry name" value="UREASE ACCESSORY PROTEIN D"/>
    <property type="match status" value="1"/>
</dbReference>
<dbReference type="RefSeq" id="WP_242282854.1">
    <property type="nucleotide sequence ID" value="NZ_JAKKSL010000001.1"/>
</dbReference>
<comment type="similarity">
    <text evidence="1 4">Belongs to the UreD family.</text>
</comment>
<reference evidence="5" key="1">
    <citation type="submission" date="2022-01" db="EMBL/GenBank/DDBJ databases">
        <title>Colwellia maritima, isolated from seawater.</title>
        <authorList>
            <person name="Kristyanto S."/>
            <person name="Jung J."/>
            <person name="Jeon C.O."/>
        </authorList>
    </citation>
    <scope>NUCLEOTIDE SEQUENCE</scope>
    <source>
        <strain evidence="5">MSW7</strain>
    </source>
</reference>
<dbReference type="Pfam" id="PF01774">
    <property type="entry name" value="UreD"/>
    <property type="match status" value="1"/>
</dbReference>
<keyword evidence="2 4" id="KW-0996">Nickel insertion</keyword>
<dbReference type="InterPro" id="IPR002669">
    <property type="entry name" value="UreD"/>
</dbReference>
<proteinExistence type="inferred from homology"/>
<dbReference type="PANTHER" id="PTHR33643:SF1">
    <property type="entry name" value="UREASE ACCESSORY PROTEIN D"/>
    <property type="match status" value="1"/>
</dbReference>
<evidence type="ECO:0000256" key="4">
    <source>
        <dbReference type="HAMAP-Rule" id="MF_01384"/>
    </source>
</evidence>
<accession>A0ABS9WWL8</accession>
<evidence type="ECO:0000313" key="6">
    <source>
        <dbReference type="Proteomes" id="UP001139646"/>
    </source>
</evidence>
<protein>
    <recommendedName>
        <fullName evidence="4">Urease accessory protein UreD</fullName>
    </recommendedName>
</protein>
<gene>
    <name evidence="4" type="primary">ureD</name>
    <name evidence="5" type="ORF">L3081_01145</name>
</gene>
<sequence length="301" mass="33737">MIQSTTAVVNSRQWVANLTLDFSFNSLGTQLRRTRRNGPLTVQKAFYPEGQDCAHIYLLHPPAGIVSGDELHVEINLADNAHTLITTPGANRFYRAREDANIGISKQVQVTTLNVNNGAKCENFPQETIIYNGADGFNTVDIHLTEQSVYLGWDITCMGLPSSNELFTLGQYTQLNRVFIDNTLIYHDRIAISASNNLLHHPAGLAGNSVFATFLIYAPQQLNHNQDQSPSSKIVVANMRAIINEQQAQQHISITDIDGLLVIRYIGHQAQQCKKLFLLLWQVLRPLTVDKKATQPRIWYT</sequence>
<keyword evidence="3 4" id="KW-0143">Chaperone</keyword>
<comment type="subunit">
    <text evidence="4">UreD, UreF and UreG form a complex that acts as a GTP-hydrolysis-dependent molecular chaperone, activating the urease apoprotein by helping to assemble the nickel containing metallocenter of UreC. The UreE protein probably delivers the nickel.</text>
</comment>
<keyword evidence="4" id="KW-0963">Cytoplasm</keyword>
<dbReference type="Proteomes" id="UP001139646">
    <property type="component" value="Unassembled WGS sequence"/>
</dbReference>
<evidence type="ECO:0000256" key="3">
    <source>
        <dbReference type="ARBA" id="ARBA00023186"/>
    </source>
</evidence>
<comment type="subcellular location">
    <subcellularLocation>
        <location evidence="4">Cytoplasm</location>
    </subcellularLocation>
</comment>
<dbReference type="HAMAP" id="MF_01384">
    <property type="entry name" value="UreD"/>
    <property type="match status" value="1"/>
</dbReference>
<name>A0ABS9WWL8_9GAMM</name>
<evidence type="ECO:0000256" key="2">
    <source>
        <dbReference type="ARBA" id="ARBA00022988"/>
    </source>
</evidence>